<evidence type="ECO:0000313" key="2">
    <source>
        <dbReference type="Proteomes" id="UP000828251"/>
    </source>
</evidence>
<proteinExistence type="predicted"/>
<name>A0A9D3V7E9_9ROSI</name>
<dbReference type="EMBL" id="JAIQCV010000008">
    <property type="protein sequence ID" value="KAH1073325.1"/>
    <property type="molecule type" value="Genomic_DNA"/>
</dbReference>
<accession>A0A9D3V7E9</accession>
<comment type="caution">
    <text evidence="1">The sequence shown here is derived from an EMBL/GenBank/DDBJ whole genome shotgun (WGS) entry which is preliminary data.</text>
</comment>
<organism evidence="1 2">
    <name type="scientific">Gossypium stocksii</name>
    <dbReference type="NCBI Taxonomy" id="47602"/>
    <lineage>
        <taxon>Eukaryota</taxon>
        <taxon>Viridiplantae</taxon>
        <taxon>Streptophyta</taxon>
        <taxon>Embryophyta</taxon>
        <taxon>Tracheophyta</taxon>
        <taxon>Spermatophyta</taxon>
        <taxon>Magnoliopsida</taxon>
        <taxon>eudicotyledons</taxon>
        <taxon>Gunneridae</taxon>
        <taxon>Pentapetalae</taxon>
        <taxon>rosids</taxon>
        <taxon>malvids</taxon>
        <taxon>Malvales</taxon>
        <taxon>Malvaceae</taxon>
        <taxon>Malvoideae</taxon>
        <taxon>Gossypium</taxon>
    </lineage>
</organism>
<dbReference type="AlphaFoldDB" id="A0A9D3V7E9"/>
<keyword evidence="2" id="KW-1185">Reference proteome</keyword>
<sequence>MGYFAEATDNEVNLDLNTQIEIVIKSLSKDFACFQQERALQGELQRVEGLPSN</sequence>
<reference evidence="1 2" key="1">
    <citation type="journal article" date="2021" name="Plant Biotechnol. J.">
        <title>Multi-omics assisted identification of the key and species-specific regulatory components of drought-tolerant mechanisms in Gossypium stocksii.</title>
        <authorList>
            <person name="Yu D."/>
            <person name="Ke L."/>
            <person name="Zhang D."/>
            <person name="Wu Y."/>
            <person name="Sun Y."/>
            <person name="Mei J."/>
            <person name="Sun J."/>
            <person name="Sun Y."/>
        </authorList>
    </citation>
    <scope>NUCLEOTIDE SEQUENCE [LARGE SCALE GENOMIC DNA]</scope>
    <source>
        <strain evidence="2">cv. E1</strain>
        <tissue evidence="1">Leaf</tissue>
    </source>
</reference>
<gene>
    <name evidence="1" type="ORF">J1N35_025653</name>
</gene>
<evidence type="ECO:0000313" key="1">
    <source>
        <dbReference type="EMBL" id="KAH1073325.1"/>
    </source>
</evidence>
<dbReference type="Proteomes" id="UP000828251">
    <property type="component" value="Unassembled WGS sequence"/>
</dbReference>
<protein>
    <submittedName>
        <fullName evidence="1">Uncharacterized protein</fullName>
    </submittedName>
</protein>